<dbReference type="CDD" id="cd08071">
    <property type="entry name" value="MPN_DUF2466"/>
    <property type="match status" value="1"/>
</dbReference>
<organism evidence="8 9">
    <name type="scientific">Saezia sanguinis</name>
    <dbReference type="NCBI Taxonomy" id="1965230"/>
    <lineage>
        <taxon>Bacteria</taxon>
        <taxon>Pseudomonadati</taxon>
        <taxon>Pseudomonadota</taxon>
        <taxon>Betaproteobacteria</taxon>
        <taxon>Burkholderiales</taxon>
        <taxon>Saeziaceae</taxon>
        <taxon>Saezia</taxon>
    </lineage>
</organism>
<dbReference type="InterPro" id="IPR001405">
    <property type="entry name" value="UPF0758"/>
</dbReference>
<dbReference type="SUPFAM" id="SSF102712">
    <property type="entry name" value="JAB1/MPN domain"/>
    <property type="match status" value="1"/>
</dbReference>
<evidence type="ECO:0000259" key="7">
    <source>
        <dbReference type="PROSITE" id="PS50249"/>
    </source>
</evidence>
<dbReference type="RefSeq" id="WP_126977997.1">
    <property type="nucleotide sequence ID" value="NZ_PQSP01000001.1"/>
</dbReference>
<comment type="caution">
    <text evidence="8">The sequence shown here is derived from an EMBL/GenBank/DDBJ whole genome shotgun (WGS) entry which is preliminary data.</text>
</comment>
<keyword evidence="3" id="KW-0378">Hydrolase</keyword>
<feature type="domain" description="MPN" evidence="7">
    <location>
        <begin position="12"/>
        <end position="139"/>
    </location>
</feature>
<evidence type="ECO:0000256" key="6">
    <source>
        <dbReference type="SAM" id="Coils"/>
    </source>
</evidence>
<keyword evidence="1" id="KW-0645">Protease</keyword>
<dbReference type="GO" id="GO:0008237">
    <property type="term" value="F:metallopeptidase activity"/>
    <property type="evidence" value="ECO:0007669"/>
    <property type="project" value="UniProtKB-KW"/>
</dbReference>
<keyword evidence="4" id="KW-0862">Zinc</keyword>
<protein>
    <recommendedName>
        <fullName evidence="7">MPN domain-containing protein</fullName>
    </recommendedName>
</protein>
<dbReference type="Gene3D" id="3.40.140.10">
    <property type="entry name" value="Cytidine Deaminase, domain 2"/>
    <property type="match status" value="1"/>
</dbReference>
<keyword evidence="6" id="KW-0175">Coiled coil</keyword>
<keyword evidence="5" id="KW-0482">Metalloprotease</keyword>
<dbReference type="InterPro" id="IPR025657">
    <property type="entry name" value="RadC_JAB"/>
</dbReference>
<sequence>MDIKLTSKDKKYVHCPDDVFGIMQRILLRENKIDKEKEHFWIIGLDVACYILYIELVTLGTVDRAPIEPMNVYRVAVMKNATHVIAVHNHPAGTLSPSEADKDITDRLIQVGRILNIRMEDHLIISTTSYVSFKCMGLMDTLEQSLKYVPTYQIIEQIRKEEKAIAKEAVKAVQSKVKEAKEAEKNAKNQATTLALALIEKGVDIESIAKILEITPSDVEKMINKKK</sequence>
<feature type="coiled-coil region" evidence="6">
    <location>
        <begin position="163"/>
        <end position="190"/>
    </location>
</feature>
<dbReference type="GO" id="GO:0046872">
    <property type="term" value="F:metal ion binding"/>
    <property type="evidence" value="ECO:0007669"/>
    <property type="project" value="UniProtKB-KW"/>
</dbReference>
<dbReference type="Proteomes" id="UP000286947">
    <property type="component" value="Unassembled WGS sequence"/>
</dbReference>
<evidence type="ECO:0000256" key="2">
    <source>
        <dbReference type="ARBA" id="ARBA00022723"/>
    </source>
</evidence>
<name>A0A433SH84_9BURK</name>
<evidence type="ECO:0000313" key="8">
    <source>
        <dbReference type="EMBL" id="RUS68105.1"/>
    </source>
</evidence>
<keyword evidence="9" id="KW-1185">Reference proteome</keyword>
<dbReference type="PROSITE" id="PS50249">
    <property type="entry name" value="MPN"/>
    <property type="match status" value="1"/>
</dbReference>
<gene>
    <name evidence="8" type="ORF">CUZ56_00590</name>
</gene>
<reference evidence="8 9" key="1">
    <citation type="submission" date="2018-01" db="EMBL/GenBank/DDBJ databases">
        <title>Saezia sanguinis gen. nov., sp. nov., in the order Burkholderiales isolated from human blood.</title>
        <authorList>
            <person name="Medina-Pascual M.J."/>
            <person name="Valdezate S."/>
            <person name="Monzon S."/>
            <person name="Cuesta I."/>
            <person name="Carrasco G."/>
            <person name="Villalon P."/>
            <person name="Saez-Nieto J.A."/>
        </authorList>
    </citation>
    <scope>NUCLEOTIDE SEQUENCE [LARGE SCALE GENOMIC DNA]</scope>
    <source>
        <strain evidence="8 9">CNM695-12</strain>
    </source>
</reference>
<dbReference type="GO" id="GO:0006508">
    <property type="term" value="P:proteolysis"/>
    <property type="evidence" value="ECO:0007669"/>
    <property type="project" value="UniProtKB-KW"/>
</dbReference>
<proteinExistence type="predicted"/>
<accession>A0A433SH84</accession>
<evidence type="ECO:0000256" key="1">
    <source>
        <dbReference type="ARBA" id="ARBA00022670"/>
    </source>
</evidence>
<keyword evidence="2" id="KW-0479">Metal-binding</keyword>
<dbReference type="EMBL" id="PQSP01000001">
    <property type="protein sequence ID" value="RUS68105.1"/>
    <property type="molecule type" value="Genomic_DNA"/>
</dbReference>
<dbReference type="Pfam" id="PF04002">
    <property type="entry name" value="RadC"/>
    <property type="match status" value="1"/>
</dbReference>
<evidence type="ECO:0000256" key="3">
    <source>
        <dbReference type="ARBA" id="ARBA00022801"/>
    </source>
</evidence>
<dbReference type="AlphaFoldDB" id="A0A433SH84"/>
<dbReference type="PANTHER" id="PTHR30471">
    <property type="entry name" value="DNA REPAIR PROTEIN RADC"/>
    <property type="match status" value="1"/>
</dbReference>
<evidence type="ECO:0000313" key="9">
    <source>
        <dbReference type="Proteomes" id="UP000286947"/>
    </source>
</evidence>
<evidence type="ECO:0000256" key="5">
    <source>
        <dbReference type="ARBA" id="ARBA00023049"/>
    </source>
</evidence>
<dbReference type="InterPro" id="IPR037518">
    <property type="entry name" value="MPN"/>
</dbReference>
<evidence type="ECO:0000256" key="4">
    <source>
        <dbReference type="ARBA" id="ARBA00022833"/>
    </source>
</evidence>
<dbReference type="OrthoDB" id="9804482at2"/>
<dbReference type="PANTHER" id="PTHR30471:SF3">
    <property type="entry name" value="UPF0758 PROTEIN YEES-RELATED"/>
    <property type="match status" value="1"/>
</dbReference>